<comment type="function">
    <text evidence="22">Involved in pyrimidine base degradation. Catalyzes physiologically the reduction of uracil to 5,6-dihydrouracil (DHU) by using NADH as a specific cosubstrate. It also catalyzes the reverse reaction and the reduction of thymine to 5,6-dihydrothymine (DHT).</text>
</comment>
<evidence type="ECO:0000256" key="12">
    <source>
        <dbReference type="ARBA" id="ARBA00022827"/>
    </source>
</evidence>
<keyword evidence="6" id="KW-0004">4Fe-4S</keyword>
<keyword evidence="8" id="KW-0288">FMN</keyword>
<dbReference type="PANTHER" id="PTHR43073:SF2">
    <property type="entry name" value="DIHYDROPYRIMIDINE DEHYDROGENASE [NADP(+)]"/>
    <property type="match status" value="1"/>
</dbReference>
<keyword evidence="15" id="KW-0408">Iron</keyword>
<reference evidence="26 27" key="1">
    <citation type="journal article" date="2017" name="ISME J.">
        <title>Potential for microbial H2 and metal transformations associated with novel bacteria and archaea in deep terrestrial subsurface sediments.</title>
        <authorList>
            <person name="Hernsdorf A.W."/>
            <person name="Amano Y."/>
            <person name="Miyakawa K."/>
            <person name="Ise K."/>
            <person name="Suzuki Y."/>
            <person name="Anantharaman K."/>
            <person name="Probst A."/>
            <person name="Burstein D."/>
            <person name="Thomas B.C."/>
            <person name="Banfield J.F."/>
        </authorList>
    </citation>
    <scope>NUCLEOTIDE SEQUENCE [LARGE SCALE GENOMIC DNA]</scope>
    <source>
        <strain evidence="26">HGW-Wallbacteria-1</strain>
    </source>
</reference>
<evidence type="ECO:0000256" key="2">
    <source>
        <dbReference type="ARBA" id="ARBA00001966"/>
    </source>
</evidence>
<evidence type="ECO:0000256" key="20">
    <source>
        <dbReference type="ARBA" id="ARBA00047685"/>
    </source>
</evidence>
<feature type="domain" description="4Fe-4S ferredoxin-type" evidence="25">
    <location>
        <begin position="759"/>
        <end position="787"/>
    </location>
</feature>
<dbReference type="SUPFAM" id="SSF51971">
    <property type="entry name" value="Nucleotide-binding domain"/>
    <property type="match status" value="1"/>
</dbReference>
<dbReference type="Gene3D" id="3.50.50.60">
    <property type="entry name" value="FAD/NAD(P)-binding domain"/>
    <property type="match status" value="2"/>
</dbReference>
<dbReference type="SUPFAM" id="SSF46548">
    <property type="entry name" value="alpha-helical ferredoxin"/>
    <property type="match status" value="1"/>
</dbReference>
<dbReference type="GO" id="GO:0004159">
    <property type="term" value="F:dihydropyrimidine dehydrogenase (NAD+) activity"/>
    <property type="evidence" value="ECO:0007669"/>
    <property type="project" value="UniProtKB-EC"/>
</dbReference>
<evidence type="ECO:0000256" key="17">
    <source>
        <dbReference type="ARBA" id="ARBA00029440"/>
    </source>
</evidence>
<feature type="domain" description="4Fe-4S ferredoxin-type" evidence="25">
    <location>
        <begin position="788"/>
        <end position="817"/>
    </location>
</feature>
<dbReference type="PROSITE" id="PS51379">
    <property type="entry name" value="4FE4S_FER_2"/>
    <property type="match status" value="2"/>
</dbReference>
<evidence type="ECO:0000313" key="26">
    <source>
        <dbReference type="EMBL" id="PKK91101.1"/>
    </source>
</evidence>
<dbReference type="GO" id="GO:0006210">
    <property type="term" value="P:thymine catabolic process"/>
    <property type="evidence" value="ECO:0007669"/>
    <property type="project" value="TreeGrafter"/>
</dbReference>
<evidence type="ECO:0000256" key="16">
    <source>
        <dbReference type="ARBA" id="ARBA00023014"/>
    </source>
</evidence>
<dbReference type="Gene3D" id="1.10.1060.10">
    <property type="entry name" value="Alpha-helical ferredoxin"/>
    <property type="match status" value="1"/>
</dbReference>
<evidence type="ECO:0000256" key="10">
    <source>
        <dbReference type="ARBA" id="ARBA00022737"/>
    </source>
</evidence>
<sequence length="828" mass="88520">MNKDIYTLSDAQLRNELARCEFCEEKPCREACPANCSPADFIMAVRGGEVSDIRRAAAEILENNPFGGICGMVCPSRHCQSGCVMKGFNTPVDIPMIQATIISKAHAEKLLPDFVAEASTGKKVAVIGAGPAGMAAASYLACKGHSVKVFEAGKSAGGMCNLIPKHRLPREVLQRDIDFILSMTNVELELNRKIDNPESLLNDDFDAVCVAVGLWEPISPRIENENLAVYGTHYLADPEKSNFKGRVAVIGGGSTAADCAITAHKLGAAAVELFALETVGEMTVTPRELNELLELNIGINTRIRVKGIAASGNSINGLKVNRINLEGSVFSLASLKDIEGTEVVFKGYDHVIIAIGNRSNYVRSSNGAVFGAGDFDHGPSTVVEAVAGGKNAAAQVHAYLSGSSFAAPEVKSRSQETVVGFNAHPVSLETDFFGTRIINPFLLSAAPPSDGLEEMTRAYEAGWAGGVLKTAFKKTDIHIPGEYMFHFNRDTYANCDNVSGHSLERVCEEVSQLVKQWPDRLTIISTGGPVSGNDEADKLGWQENTRMAERAGAKAVEYSLSCPQGGDGTEGDIVSQNAALTAKIIGWIMEVSDPSVPKLFKLTPAVTSIVAIVNAIKEVLDRYPSKKAGITLANTFPSLAFRKGEKKEWEEGFVVGMSGEGVKNISYLSLANVINSGVYVSGNGGVMDYKGAGDFLALGCGTVQLCTLVMKSGYGIIDELTSGLSQLMAQRGIENTAKLIGIAGPSPIRDFMDITPVKKISSVDKELCEHCGNCTRCPYLAITLDDDRNPVIAADHCIGCSICAQKCFAGALSMRTRTDEEMKQLKED</sequence>
<dbReference type="Proteomes" id="UP000233256">
    <property type="component" value="Unassembled WGS sequence"/>
</dbReference>
<comment type="subunit">
    <text evidence="23">Heterotetramer of 2 PreA and 2 PreT subunits.</text>
</comment>
<keyword evidence="9" id="KW-0479">Metal-binding</keyword>
<comment type="caution">
    <text evidence="26">The sequence shown here is derived from an EMBL/GenBank/DDBJ whole genome shotgun (WGS) entry which is preliminary data.</text>
</comment>
<evidence type="ECO:0000256" key="9">
    <source>
        <dbReference type="ARBA" id="ARBA00022723"/>
    </source>
</evidence>
<comment type="similarity">
    <text evidence="4">Belongs to the dihydropyrimidine dehydrogenase family.</text>
</comment>
<evidence type="ECO:0000313" key="27">
    <source>
        <dbReference type="Proteomes" id="UP000233256"/>
    </source>
</evidence>
<dbReference type="GO" id="GO:0046872">
    <property type="term" value="F:metal ion binding"/>
    <property type="evidence" value="ECO:0007669"/>
    <property type="project" value="UniProtKB-KW"/>
</dbReference>
<dbReference type="InterPro" id="IPR036188">
    <property type="entry name" value="FAD/NAD-bd_sf"/>
</dbReference>
<dbReference type="GO" id="GO:0006212">
    <property type="term" value="P:uracil catabolic process"/>
    <property type="evidence" value="ECO:0007669"/>
    <property type="project" value="TreeGrafter"/>
</dbReference>
<evidence type="ECO:0000256" key="19">
    <source>
        <dbReference type="ARBA" id="ARBA00032722"/>
    </source>
</evidence>
<evidence type="ECO:0000256" key="1">
    <source>
        <dbReference type="ARBA" id="ARBA00001917"/>
    </source>
</evidence>
<dbReference type="PRINTS" id="PR00469">
    <property type="entry name" value="PNDRDTASEII"/>
</dbReference>
<name>A0A2N1PRY8_9BACT</name>
<keyword evidence="11" id="KW-0547">Nucleotide-binding</keyword>
<comment type="catalytic activity">
    <reaction evidence="21">
        <text>5,6-dihydrouracil + NAD(+) = uracil + NADH + H(+)</text>
        <dbReference type="Rhea" id="RHEA:20189"/>
        <dbReference type="ChEBI" id="CHEBI:15378"/>
        <dbReference type="ChEBI" id="CHEBI:15901"/>
        <dbReference type="ChEBI" id="CHEBI:17568"/>
        <dbReference type="ChEBI" id="CHEBI:57540"/>
        <dbReference type="ChEBI" id="CHEBI:57945"/>
        <dbReference type="EC" id="1.3.1.1"/>
    </reaction>
</comment>
<keyword evidence="12" id="KW-0274">FAD</keyword>
<evidence type="ECO:0000256" key="5">
    <source>
        <dbReference type="ARBA" id="ARBA00011048"/>
    </source>
</evidence>
<dbReference type="GO" id="GO:0005737">
    <property type="term" value="C:cytoplasm"/>
    <property type="evidence" value="ECO:0007669"/>
    <property type="project" value="InterPro"/>
</dbReference>
<dbReference type="InterPro" id="IPR017896">
    <property type="entry name" value="4Fe4S_Fe-S-bd"/>
</dbReference>
<proteinExistence type="inferred from homology"/>
<dbReference type="PANTHER" id="PTHR43073">
    <property type="entry name" value="DIHYDROPYRIMIDINE DEHYDROGENASE [NADP(+)]"/>
    <property type="match status" value="1"/>
</dbReference>
<evidence type="ECO:0000256" key="14">
    <source>
        <dbReference type="ARBA" id="ARBA00023002"/>
    </source>
</evidence>
<accession>A0A2N1PRY8</accession>
<evidence type="ECO:0000256" key="11">
    <source>
        <dbReference type="ARBA" id="ARBA00022741"/>
    </source>
</evidence>
<dbReference type="Pfam" id="PF01180">
    <property type="entry name" value="DHO_dh"/>
    <property type="match status" value="1"/>
</dbReference>
<dbReference type="Pfam" id="PF14691">
    <property type="entry name" value="Fer4_20"/>
    <property type="match status" value="1"/>
</dbReference>
<dbReference type="SUPFAM" id="SSF54862">
    <property type="entry name" value="4Fe-4S ferredoxins"/>
    <property type="match status" value="1"/>
</dbReference>
<dbReference type="SUPFAM" id="SSF51395">
    <property type="entry name" value="FMN-linked oxidoreductases"/>
    <property type="match status" value="1"/>
</dbReference>
<evidence type="ECO:0000256" key="6">
    <source>
        <dbReference type="ARBA" id="ARBA00022485"/>
    </source>
</evidence>
<evidence type="ECO:0000256" key="22">
    <source>
        <dbReference type="ARBA" id="ARBA00049578"/>
    </source>
</evidence>
<dbReference type="Gene3D" id="3.30.70.20">
    <property type="match status" value="1"/>
</dbReference>
<dbReference type="InterPro" id="IPR023753">
    <property type="entry name" value="FAD/NAD-binding_dom"/>
</dbReference>
<gene>
    <name evidence="26" type="ORF">CVV64_04845</name>
</gene>
<comment type="cofactor">
    <cofactor evidence="2">
        <name>[4Fe-4S] cluster</name>
        <dbReference type="ChEBI" id="CHEBI:49883"/>
    </cofactor>
</comment>
<keyword evidence="13" id="KW-0521">NADP</keyword>
<evidence type="ECO:0000256" key="8">
    <source>
        <dbReference type="ARBA" id="ARBA00022643"/>
    </source>
</evidence>
<evidence type="ECO:0000256" key="13">
    <source>
        <dbReference type="ARBA" id="ARBA00022857"/>
    </source>
</evidence>
<dbReference type="InterPro" id="IPR013785">
    <property type="entry name" value="Aldolase_TIM"/>
</dbReference>
<comment type="cofactor">
    <cofactor evidence="1">
        <name>FMN</name>
        <dbReference type="ChEBI" id="CHEBI:58210"/>
    </cofactor>
</comment>
<evidence type="ECO:0000256" key="4">
    <source>
        <dbReference type="ARBA" id="ARBA00010804"/>
    </source>
</evidence>
<evidence type="ECO:0000259" key="25">
    <source>
        <dbReference type="PROSITE" id="PS51379"/>
    </source>
</evidence>
<evidence type="ECO:0000256" key="7">
    <source>
        <dbReference type="ARBA" id="ARBA00022630"/>
    </source>
</evidence>
<evidence type="ECO:0000256" key="24">
    <source>
        <dbReference type="ARBA" id="ARBA00049728"/>
    </source>
</evidence>
<keyword evidence="14" id="KW-0560">Oxidoreductase</keyword>
<dbReference type="Gene3D" id="3.20.20.70">
    <property type="entry name" value="Aldolase class I"/>
    <property type="match status" value="1"/>
</dbReference>
<evidence type="ECO:0000256" key="21">
    <source>
        <dbReference type="ARBA" id="ARBA00048792"/>
    </source>
</evidence>
<keyword evidence="16" id="KW-0411">Iron-sulfur</keyword>
<evidence type="ECO:0000256" key="3">
    <source>
        <dbReference type="ARBA" id="ARBA00001974"/>
    </source>
</evidence>
<dbReference type="PRINTS" id="PR00368">
    <property type="entry name" value="FADPNR"/>
</dbReference>
<dbReference type="InterPro" id="IPR005720">
    <property type="entry name" value="Dihydroorotate_DH_cat"/>
</dbReference>
<dbReference type="InterPro" id="IPR028261">
    <property type="entry name" value="DPD_II"/>
</dbReference>
<comment type="similarity">
    <text evidence="5">In the N-terminal section; belongs to the NADH:flavin oxidoreductase/NADH oxidase family.</text>
</comment>
<evidence type="ECO:0000256" key="23">
    <source>
        <dbReference type="ARBA" id="ARBA00049714"/>
    </source>
</evidence>
<comment type="catalytic activity">
    <reaction evidence="20">
        <text>5,6-dihydrothymine + NAD(+) = thymine + NADH + H(+)</text>
        <dbReference type="Rhea" id="RHEA:28791"/>
        <dbReference type="ChEBI" id="CHEBI:15378"/>
        <dbReference type="ChEBI" id="CHEBI:17821"/>
        <dbReference type="ChEBI" id="CHEBI:27468"/>
        <dbReference type="ChEBI" id="CHEBI:57540"/>
        <dbReference type="ChEBI" id="CHEBI:57945"/>
        <dbReference type="EC" id="1.3.1.1"/>
    </reaction>
</comment>
<keyword evidence="10" id="KW-0677">Repeat</keyword>
<dbReference type="GO" id="GO:0050661">
    <property type="term" value="F:NADP binding"/>
    <property type="evidence" value="ECO:0007669"/>
    <property type="project" value="TreeGrafter"/>
</dbReference>
<evidence type="ECO:0000256" key="18">
    <source>
        <dbReference type="ARBA" id="ARBA00030119"/>
    </source>
</evidence>
<dbReference type="GO" id="GO:0051539">
    <property type="term" value="F:4 iron, 4 sulfur cluster binding"/>
    <property type="evidence" value="ECO:0007669"/>
    <property type="project" value="UniProtKB-KW"/>
</dbReference>
<dbReference type="Pfam" id="PF07992">
    <property type="entry name" value="Pyr_redox_2"/>
    <property type="match status" value="1"/>
</dbReference>
<dbReference type="InterPro" id="IPR009051">
    <property type="entry name" value="Helical_ferredxn"/>
</dbReference>
<keyword evidence="7" id="KW-0285">Flavoprotein</keyword>
<protein>
    <recommendedName>
        <fullName evidence="24">dihydrouracil dehydrogenase (NAD(+))</fullName>
        <ecNumber evidence="24">1.3.1.1</ecNumber>
    </recommendedName>
    <alternativeName>
        <fullName evidence="19">Dihydrothymine dehydrogenase</fullName>
    </alternativeName>
    <alternativeName>
        <fullName evidence="18">Dihydrouracil dehydrogenase</fullName>
    </alternativeName>
</protein>
<dbReference type="AlphaFoldDB" id="A0A2N1PRY8"/>
<organism evidence="26 27">
    <name type="scientific">Candidatus Wallbacteria bacterium HGW-Wallbacteria-1</name>
    <dbReference type="NCBI Taxonomy" id="2013854"/>
    <lineage>
        <taxon>Bacteria</taxon>
        <taxon>Candidatus Walliibacteriota</taxon>
    </lineage>
</organism>
<comment type="pathway">
    <text evidence="17">Amino-acid biosynthesis.</text>
</comment>
<dbReference type="GO" id="GO:0002058">
    <property type="term" value="F:uracil binding"/>
    <property type="evidence" value="ECO:0007669"/>
    <property type="project" value="TreeGrafter"/>
</dbReference>
<comment type="cofactor">
    <cofactor evidence="3">
        <name>FAD</name>
        <dbReference type="ChEBI" id="CHEBI:57692"/>
    </cofactor>
</comment>
<evidence type="ECO:0000256" key="15">
    <source>
        <dbReference type="ARBA" id="ARBA00023004"/>
    </source>
</evidence>
<dbReference type="EMBL" id="PGXC01000003">
    <property type="protein sequence ID" value="PKK91101.1"/>
    <property type="molecule type" value="Genomic_DNA"/>
</dbReference>
<dbReference type="EC" id="1.3.1.1" evidence="24"/>